<feature type="domain" description="Alpha-D-phosphohexomutase alpha/beta/alpha" evidence="13">
    <location>
        <begin position="159"/>
        <end position="256"/>
    </location>
</feature>
<dbReference type="Pfam" id="PF02879">
    <property type="entry name" value="PGM_PMM_II"/>
    <property type="match status" value="1"/>
</dbReference>
<dbReference type="Pfam" id="PF02878">
    <property type="entry name" value="PGM_PMM_I"/>
    <property type="match status" value="1"/>
</dbReference>
<name>A0ABU1HFP5_9GAMM</name>
<evidence type="ECO:0000259" key="14">
    <source>
        <dbReference type="Pfam" id="PF02880"/>
    </source>
</evidence>
<evidence type="ECO:0000256" key="1">
    <source>
        <dbReference type="ARBA" id="ARBA00000586"/>
    </source>
</evidence>
<dbReference type="InterPro" id="IPR005841">
    <property type="entry name" value="Alpha-D-phosphohexomutase_SF"/>
</dbReference>
<dbReference type="InterPro" id="IPR005845">
    <property type="entry name" value="A-D-PHexomutase_a/b/a-II"/>
</dbReference>
<comment type="cofactor">
    <cofactor evidence="2">
        <name>Mg(2+)</name>
        <dbReference type="ChEBI" id="CHEBI:18420"/>
    </cofactor>
</comment>
<dbReference type="PANTHER" id="PTHR43771">
    <property type="entry name" value="PHOSPHOMANNOMUTASE"/>
    <property type="match status" value="1"/>
</dbReference>
<dbReference type="InterPro" id="IPR036900">
    <property type="entry name" value="A-D-PHexomutase_C_sf"/>
</dbReference>
<evidence type="ECO:0000259" key="11">
    <source>
        <dbReference type="Pfam" id="PF00408"/>
    </source>
</evidence>
<protein>
    <recommendedName>
        <fullName evidence="5">phosphomannomutase</fullName>
        <ecNumber evidence="5">5.4.2.8</ecNumber>
    </recommendedName>
</protein>
<dbReference type="Pfam" id="PF02880">
    <property type="entry name" value="PGM_PMM_III"/>
    <property type="match status" value="1"/>
</dbReference>
<keyword evidence="9" id="KW-0413">Isomerase</keyword>
<comment type="caution">
    <text evidence="15">The sequence shown here is derived from an EMBL/GenBank/DDBJ whole genome shotgun (WGS) entry which is preliminary data.</text>
</comment>
<comment type="pathway">
    <text evidence="3">Nucleotide-sugar biosynthesis; GDP-alpha-D-mannose biosynthesis; alpha-D-mannose 1-phosphate from D-fructose 6-phosphate: step 2/2.</text>
</comment>
<feature type="domain" description="Alpha-D-phosphohexomutase C-terminal" evidence="11">
    <location>
        <begin position="376"/>
        <end position="450"/>
    </location>
</feature>
<feature type="domain" description="Alpha-D-phosphohexomutase alpha/beta/alpha" evidence="14">
    <location>
        <begin position="261"/>
        <end position="367"/>
    </location>
</feature>
<keyword evidence="6" id="KW-0597">Phosphoprotein</keyword>
<dbReference type="EMBL" id="JARWAM010000009">
    <property type="protein sequence ID" value="MDR5906298.1"/>
    <property type="molecule type" value="Genomic_DNA"/>
</dbReference>
<dbReference type="SUPFAM" id="SSF53738">
    <property type="entry name" value="Phosphoglucomutase, first 3 domains"/>
    <property type="match status" value="3"/>
</dbReference>
<gene>
    <name evidence="15" type="ORF">QC821_13550</name>
</gene>
<dbReference type="InterPro" id="IPR005846">
    <property type="entry name" value="A-D-PHexomutase_a/b/a-III"/>
</dbReference>
<dbReference type="InterPro" id="IPR016055">
    <property type="entry name" value="A-D-PHexomutase_a/b/a-I/II/III"/>
</dbReference>
<keyword evidence="7 10" id="KW-0479">Metal-binding</keyword>
<keyword evidence="8 10" id="KW-0460">Magnesium</keyword>
<reference evidence="15 16" key="1">
    <citation type="submission" date="2023-04" db="EMBL/GenBank/DDBJ databases">
        <title>A long-awaited taxogenomic arrangement of the family Halomonadaceae.</title>
        <authorList>
            <person name="De La Haba R."/>
            <person name="Chuvochina M."/>
            <person name="Wittouck S."/>
            <person name="Arahal D.R."/>
            <person name="Sanchez-Porro C."/>
            <person name="Hugenholtz P."/>
            <person name="Ventosa A."/>
        </authorList>
    </citation>
    <scope>NUCLEOTIDE SEQUENCE [LARGE SCALE GENOMIC DNA]</scope>
    <source>
        <strain evidence="15 16">DSM 26770</strain>
    </source>
</reference>
<evidence type="ECO:0000256" key="2">
    <source>
        <dbReference type="ARBA" id="ARBA00001946"/>
    </source>
</evidence>
<dbReference type="InterPro" id="IPR005844">
    <property type="entry name" value="A-D-PHexomutase_a/b/a-I"/>
</dbReference>
<evidence type="ECO:0000256" key="7">
    <source>
        <dbReference type="ARBA" id="ARBA00022723"/>
    </source>
</evidence>
<organism evidence="15 16">
    <name type="scientific">Franzmannia qiaohouensis</name>
    <dbReference type="NCBI Taxonomy" id="1329370"/>
    <lineage>
        <taxon>Bacteria</taxon>
        <taxon>Pseudomonadati</taxon>
        <taxon>Pseudomonadota</taxon>
        <taxon>Gammaproteobacteria</taxon>
        <taxon>Oceanospirillales</taxon>
        <taxon>Halomonadaceae</taxon>
        <taxon>Franzmannia</taxon>
    </lineage>
</organism>
<evidence type="ECO:0000313" key="15">
    <source>
        <dbReference type="EMBL" id="MDR5906298.1"/>
    </source>
</evidence>
<accession>A0ABU1HFP5</accession>
<evidence type="ECO:0000256" key="4">
    <source>
        <dbReference type="ARBA" id="ARBA00010231"/>
    </source>
</evidence>
<dbReference type="Pfam" id="PF00408">
    <property type="entry name" value="PGM_PMM_IV"/>
    <property type="match status" value="1"/>
</dbReference>
<dbReference type="InterPro" id="IPR005843">
    <property type="entry name" value="A-D-PHexomutase_C"/>
</dbReference>
<dbReference type="RefSeq" id="WP_309722408.1">
    <property type="nucleotide sequence ID" value="NZ_JARWAM010000009.1"/>
</dbReference>
<evidence type="ECO:0000256" key="8">
    <source>
        <dbReference type="ARBA" id="ARBA00022842"/>
    </source>
</evidence>
<dbReference type="InterPro" id="IPR016066">
    <property type="entry name" value="A-D-PHexomutase_CS"/>
</dbReference>
<dbReference type="SUPFAM" id="SSF55957">
    <property type="entry name" value="Phosphoglucomutase, C-terminal domain"/>
    <property type="match status" value="1"/>
</dbReference>
<dbReference type="Gene3D" id="3.30.310.50">
    <property type="entry name" value="Alpha-D-phosphohexomutase, C-terminal domain"/>
    <property type="match status" value="1"/>
</dbReference>
<keyword evidence="16" id="KW-1185">Reference proteome</keyword>
<evidence type="ECO:0000313" key="16">
    <source>
        <dbReference type="Proteomes" id="UP001251374"/>
    </source>
</evidence>
<evidence type="ECO:0000256" key="3">
    <source>
        <dbReference type="ARBA" id="ARBA00004699"/>
    </source>
</evidence>
<evidence type="ECO:0000259" key="13">
    <source>
        <dbReference type="Pfam" id="PF02879"/>
    </source>
</evidence>
<sequence>MSSTQNASVPASIFRAYDIRGIVDETLTETSVEMIGRAIGSEAAARGESTVVVARDGRLSGPRLAAALTRGLTAAGRDVIDIGMVPTPVLYYATHVLDGTQSGVMVTGSHNPPDYNGFKIVLGGETLSGDAITALYQRIVDGELSDGQGNVREADVRDAYLERILGDVSLTRPLKAVVDCGNGVAGELGPKLIEKLGAEMIPLFAEIDGTFPNHHPDPGKPENLVDLIRTVKETGADIGLAFDGDGDRLGVITPSGELIYPDRLMMAFAEDMLSRNQGARVIFDVKCTGNLAQVIEQAGGTPEMWRTGHSLIKARMKETGALLAGEMSGHIFFKERWYGFDDGLYGAARLLEILSKQDDDADTYFARFPQDLGTPELNITVTDENKFAIVERLAREGDFGDDGIKTTLDGIRVDYPDGWGLCRASNTTPVLVLRFEGKSEAALARIQAQFGEALTQVAPDVELPY</sequence>
<dbReference type="PANTHER" id="PTHR43771:SF2">
    <property type="entry name" value="PHOSPHOMANNOMUTASE_PHOSPHOGLUCOMUTASE"/>
    <property type="match status" value="1"/>
</dbReference>
<evidence type="ECO:0000256" key="9">
    <source>
        <dbReference type="ARBA" id="ARBA00023235"/>
    </source>
</evidence>
<dbReference type="PROSITE" id="PS00710">
    <property type="entry name" value="PGM_PMM"/>
    <property type="match status" value="1"/>
</dbReference>
<comment type="catalytic activity">
    <reaction evidence="1">
        <text>alpha-D-mannose 1-phosphate = D-mannose 6-phosphate</text>
        <dbReference type="Rhea" id="RHEA:11140"/>
        <dbReference type="ChEBI" id="CHEBI:58409"/>
        <dbReference type="ChEBI" id="CHEBI:58735"/>
        <dbReference type="EC" id="5.4.2.8"/>
    </reaction>
</comment>
<evidence type="ECO:0000256" key="10">
    <source>
        <dbReference type="RuleBase" id="RU004326"/>
    </source>
</evidence>
<feature type="domain" description="Alpha-D-phosphohexomutase alpha/beta/alpha" evidence="12">
    <location>
        <begin position="13"/>
        <end position="139"/>
    </location>
</feature>
<dbReference type="Gene3D" id="3.40.120.10">
    <property type="entry name" value="Alpha-D-Glucose-1,6-Bisphosphate, subunit A, domain 3"/>
    <property type="match status" value="3"/>
</dbReference>
<evidence type="ECO:0000256" key="5">
    <source>
        <dbReference type="ARBA" id="ARBA00012730"/>
    </source>
</evidence>
<evidence type="ECO:0000256" key="6">
    <source>
        <dbReference type="ARBA" id="ARBA00022553"/>
    </source>
</evidence>
<dbReference type="CDD" id="cd03089">
    <property type="entry name" value="PMM_PGM"/>
    <property type="match status" value="1"/>
</dbReference>
<evidence type="ECO:0000259" key="12">
    <source>
        <dbReference type="Pfam" id="PF02878"/>
    </source>
</evidence>
<proteinExistence type="inferred from homology"/>
<comment type="similarity">
    <text evidence="4 10">Belongs to the phosphohexose mutase family.</text>
</comment>
<dbReference type="PRINTS" id="PR00509">
    <property type="entry name" value="PGMPMM"/>
</dbReference>
<dbReference type="EC" id="5.4.2.8" evidence="5"/>
<dbReference type="Proteomes" id="UP001251374">
    <property type="component" value="Unassembled WGS sequence"/>
</dbReference>